<dbReference type="Proteomes" id="UP000887159">
    <property type="component" value="Unassembled WGS sequence"/>
</dbReference>
<reference evidence="1" key="1">
    <citation type="submission" date="2020-08" db="EMBL/GenBank/DDBJ databases">
        <title>Multicomponent nature underlies the extraordinary mechanical properties of spider dragline silk.</title>
        <authorList>
            <person name="Kono N."/>
            <person name="Nakamura H."/>
            <person name="Mori M."/>
            <person name="Yoshida Y."/>
            <person name="Ohtoshi R."/>
            <person name="Malay A.D."/>
            <person name="Moran D.A.P."/>
            <person name="Tomita M."/>
            <person name="Numata K."/>
            <person name="Arakawa K."/>
        </authorList>
    </citation>
    <scope>NUCLEOTIDE SEQUENCE</scope>
</reference>
<accession>A0A8X6SK62</accession>
<dbReference type="AlphaFoldDB" id="A0A8X6SK62"/>
<name>A0A8X6SK62_TRICX</name>
<sequence>MCCAMVRYVTERSVTAMRTIYVKWFTEVDAIDHVGPSYPPASSSHISSLQLFGFIQHDYRFPCKIIHNLGRPLSFLCRSRILDQKLITVFYEP</sequence>
<keyword evidence="2" id="KW-1185">Reference proteome</keyword>
<gene>
    <name evidence="1" type="ORF">TNCV_665211</name>
</gene>
<dbReference type="EMBL" id="BMAU01021319">
    <property type="protein sequence ID" value="GFY12955.1"/>
    <property type="molecule type" value="Genomic_DNA"/>
</dbReference>
<comment type="caution">
    <text evidence="1">The sequence shown here is derived from an EMBL/GenBank/DDBJ whole genome shotgun (WGS) entry which is preliminary data.</text>
</comment>
<organism evidence="1 2">
    <name type="scientific">Trichonephila clavipes</name>
    <name type="common">Golden silk orbweaver</name>
    <name type="synonym">Nephila clavipes</name>
    <dbReference type="NCBI Taxonomy" id="2585209"/>
    <lineage>
        <taxon>Eukaryota</taxon>
        <taxon>Metazoa</taxon>
        <taxon>Ecdysozoa</taxon>
        <taxon>Arthropoda</taxon>
        <taxon>Chelicerata</taxon>
        <taxon>Arachnida</taxon>
        <taxon>Araneae</taxon>
        <taxon>Araneomorphae</taxon>
        <taxon>Entelegynae</taxon>
        <taxon>Araneoidea</taxon>
        <taxon>Nephilidae</taxon>
        <taxon>Trichonephila</taxon>
    </lineage>
</organism>
<proteinExistence type="predicted"/>
<evidence type="ECO:0000313" key="1">
    <source>
        <dbReference type="EMBL" id="GFY12955.1"/>
    </source>
</evidence>
<protein>
    <submittedName>
        <fullName evidence="1">Uncharacterized protein</fullName>
    </submittedName>
</protein>
<evidence type="ECO:0000313" key="2">
    <source>
        <dbReference type="Proteomes" id="UP000887159"/>
    </source>
</evidence>